<dbReference type="RefSeq" id="WP_132481256.1">
    <property type="nucleotide sequence ID" value="NZ_SMKW01000004.1"/>
</dbReference>
<feature type="transmembrane region" description="Helical" evidence="7">
    <location>
        <begin position="270"/>
        <end position="289"/>
    </location>
</feature>
<evidence type="ECO:0000313" key="10">
    <source>
        <dbReference type="Proteomes" id="UP000294947"/>
    </source>
</evidence>
<dbReference type="GO" id="GO:0055085">
    <property type="term" value="P:transmembrane transport"/>
    <property type="evidence" value="ECO:0007669"/>
    <property type="project" value="InterPro"/>
</dbReference>
<gene>
    <name evidence="9" type="ORF">E1288_04585</name>
</gene>
<reference evidence="9 10" key="1">
    <citation type="submission" date="2019-03" db="EMBL/GenBank/DDBJ databases">
        <title>Draft genome sequences of novel Actinobacteria.</title>
        <authorList>
            <person name="Sahin N."/>
            <person name="Ay H."/>
            <person name="Saygin H."/>
        </authorList>
    </citation>
    <scope>NUCLEOTIDE SEQUENCE [LARGE SCALE GENOMIC DNA]</scope>
    <source>
        <strain evidence="9 10">7K502</strain>
    </source>
</reference>
<organism evidence="9 10">
    <name type="scientific">Saccharopolyspora elongata</name>
    <dbReference type="NCBI Taxonomy" id="2530387"/>
    <lineage>
        <taxon>Bacteria</taxon>
        <taxon>Bacillati</taxon>
        <taxon>Actinomycetota</taxon>
        <taxon>Actinomycetes</taxon>
        <taxon>Pseudonocardiales</taxon>
        <taxon>Pseudonocardiaceae</taxon>
        <taxon>Saccharopolyspora</taxon>
    </lineage>
</organism>
<feature type="transmembrane region" description="Helical" evidence="7">
    <location>
        <begin position="163"/>
        <end position="182"/>
    </location>
</feature>
<comment type="subcellular location">
    <subcellularLocation>
        <location evidence="1 7">Cell membrane</location>
        <topology evidence="1 7">Multi-pass membrane protein</topology>
    </subcellularLocation>
</comment>
<dbReference type="Gene3D" id="1.10.3720.10">
    <property type="entry name" value="MetI-like"/>
    <property type="match status" value="1"/>
</dbReference>
<dbReference type="EMBL" id="SMKW01000004">
    <property type="protein sequence ID" value="TDD55110.1"/>
    <property type="molecule type" value="Genomic_DNA"/>
</dbReference>
<dbReference type="SUPFAM" id="SSF161098">
    <property type="entry name" value="MetI-like"/>
    <property type="match status" value="1"/>
</dbReference>
<dbReference type="OrthoDB" id="9812701at2"/>
<evidence type="ECO:0000256" key="4">
    <source>
        <dbReference type="ARBA" id="ARBA00022692"/>
    </source>
</evidence>
<dbReference type="GO" id="GO:0005886">
    <property type="term" value="C:plasma membrane"/>
    <property type="evidence" value="ECO:0007669"/>
    <property type="project" value="UniProtKB-SubCell"/>
</dbReference>
<keyword evidence="10" id="KW-1185">Reference proteome</keyword>
<evidence type="ECO:0000259" key="8">
    <source>
        <dbReference type="PROSITE" id="PS50928"/>
    </source>
</evidence>
<keyword evidence="5 7" id="KW-1133">Transmembrane helix</keyword>
<dbReference type="AlphaFoldDB" id="A0A4R4ZBA0"/>
<evidence type="ECO:0000256" key="5">
    <source>
        <dbReference type="ARBA" id="ARBA00022989"/>
    </source>
</evidence>
<dbReference type="InterPro" id="IPR035906">
    <property type="entry name" value="MetI-like_sf"/>
</dbReference>
<protein>
    <submittedName>
        <fullName evidence="9">ABC transporter permease</fullName>
    </submittedName>
</protein>
<feature type="transmembrane region" description="Helical" evidence="7">
    <location>
        <begin position="36"/>
        <end position="55"/>
    </location>
</feature>
<dbReference type="InterPro" id="IPR050366">
    <property type="entry name" value="BP-dependent_transpt_permease"/>
</dbReference>
<accession>A0A4R4ZBA0</accession>
<dbReference type="InterPro" id="IPR000515">
    <property type="entry name" value="MetI-like"/>
</dbReference>
<dbReference type="CDD" id="cd06261">
    <property type="entry name" value="TM_PBP2"/>
    <property type="match status" value="1"/>
</dbReference>
<keyword evidence="4 7" id="KW-0812">Transmembrane</keyword>
<feature type="transmembrane region" description="Helical" evidence="7">
    <location>
        <begin position="138"/>
        <end position="157"/>
    </location>
</feature>
<name>A0A4R4ZBA0_9PSEU</name>
<dbReference type="PANTHER" id="PTHR43386:SF6">
    <property type="entry name" value="ABC TRANSPORTER PERMEASE PROTEIN"/>
    <property type="match status" value="1"/>
</dbReference>
<keyword evidence="3" id="KW-1003">Cell membrane</keyword>
<sequence length="303" mass="32067">MPCRALRSRISALQGRGAVNYLGLSLVGRLPRPLRAPLFVVAALIAAGYVLMAVWPSLFTSADPMHCELRLSGAGPAPGHPFGFDMQGCDYFANVVHGARPSIAIGLLVTAVTFVLAAVLGALAGYFGGIVDGVVSRIADVVFGLPMIIAAIVVLNLFEERTIWTVSLVLIVFGWPGGMRYMRGSVLKIRNLEYVQAARVLGGSHLRIMGTHIAPNALTSLIVLKTLEIGGVIAAEAALTFLGIGLQPPAISWGLQLSTAQQQWQASPHLLVYPALFLTGAVLAFVVLGDSLRETLDPKGNHS</sequence>
<dbReference type="PANTHER" id="PTHR43386">
    <property type="entry name" value="OLIGOPEPTIDE TRANSPORT SYSTEM PERMEASE PROTEIN APPC"/>
    <property type="match status" value="1"/>
</dbReference>
<comment type="similarity">
    <text evidence="7">Belongs to the binding-protein-dependent transport system permease family.</text>
</comment>
<evidence type="ECO:0000256" key="3">
    <source>
        <dbReference type="ARBA" id="ARBA00022475"/>
    </source>
</evidence>
<keyword evidence="2 7" id="KW-0813">Transport</keyword>
<evidence type="ECO:0000256" key="6">
    <source>
        <dbReference type="ARBA" id="ARBA00023136"/>
    </source>
</evidence>
<dbReference type="Proteomes" id="UP000294947">
    <property type="component" value="Unassembled WGS sequence"/>
</dbReference>
<dbReference type="Pfam" id="PF00528">
    <property type="entry name" value="BPD_transp_1"/>
    <property type="match status" value="1"/>
</dbReference>
<evidence type="ECO:0000256" key="1">
    <source>
        <dbReference type="ARBA" id="ARBA00004651"/>
    </source>
</evidence>
<proteinExistence type="inferred from homology"/>
<comment type="caution">
    <text evidence="9">The sequence shown here is derived from an EMBL/GenBank/DDBJ whole genome shotgun (WGS) entry which is preliminary data.</text>
</comment>
<keyword evidence="6 7" id="KW-0472">Membrane</keyword>
<evidence type="ECO:0000313" key="9">
    <source>
        <dbReference type="EMBL" id="TDD55110.1"/>
    </source>
</evidence>
<feature type="transmembrane region" description="Helical" evidence="7">
    <location>
        <begin position="103"/>
        <end position="126"/>
    </location>
</feature>
<evidence type="ECO:0000256" key="2">
    <source>
        <dbReference type="ARBA" id="ARBA00022448"/>
    </source>
</evidence>
<evidence type="ECO:0000256" key="7">
    <source>
        <dbReference type="RuleBase" id="RU363032"/>
    </source>
</evidence>
<dbReference type="PROSITE" id="PS50928">
    <property type="entry name" value="ABC_TM1"/>
    <property type="match status" value="1"/>
</dbReference>
<feature type="domain" description="ABC transmembrane type-1" evidence="8">
    <location>
        <begin position="103"/>
        <end position="289"/>
    </location>
</feature>